<keyword evidence="2" id="KW-1185">Reference proteome</keyword>
<evidence type="ECO:0000313" key="1">
    <source>
        <dbReference type="EMBL" id="KAK3794268.1"/>
    </source>
</evidence>
<protein>
    <submittedName>
        <fullName evidence="1">Uncharacterized protein</fullName>
    </submittedName>
</protein>
<gene>
    <name evidence="1" type="ORF">RRG08_060939</name>
</gene>
<sequence>MLDAGMAGLKPHTCQTISAPWMDQERMCSEQQISWNRELRLCYRDGMCCSMYDGNFPPICLACAERDRTCQSVRAGDLHPCLDTT</sequence>
<dbReference type="AlphaFoldDB" id="A0AAE1AUR6"/>
<dbReference type="Proteomes" id="UP001283361">
    <property type="component" value="Unassembled WGS sequence"/>
</dbReference>
<reference evidence="1" key="1">
    <citation type="journal article" date="2023" name="G3 (Bethesda)">
        <title>A reference genome for the long-term kleptoplast-retaining sea slug Elysia crispata morphotype clarki.</title>
        <authorList>
            <person name="Eastman K.E."/>
            <person name="Pendleton A.L."/>
            <person name="Shaikh M.A."/>
            <person name="Suttiyut T."/>
            <person name="Ogas R."/>
            <person name="Tomko P."/>
            <person name="Gavelis G."/>
            <person name="Widhalm J.R."/>
            <person name="Wisecaver J.H."/>
        </authorList>
    </citation>
    <scope>NUCLEOTIDE SEQUENCE</scope>
    <source>
        <strain evidence="1">ECLA1</strain>
    </source>
</reference>
<evidence type="ECO:0000313" key="2">
    <source>
        <dbReference type="Proteomes" id="UP001283361"/>
    </source>
</evidence>
<name>A0AAE1AUR6_9GAST</name>
<comment type="caution">
    <text evidence="1">The sequence shown here is derived from an EMBL/GenBank/DDBJ whole genome shotgun (WGS) entry which is preliminary data.</text>
</comment>
<accession>A0AAE1AUR6</accession>
<organism evidence="1 2">
    <name type="scientific">Elysia crispata</name>
    <name type="common">lettuce slug</name>
    <dbReference type="NCBI Taxonomy" id="231223"/>
    <lineage>
        <taxon>Eukaryota</taxon>
        <taxon>Metazoa</taxon>
        <taxon>Spiralia</taxon>
        <taxon>Lophotrochozoa</taxon>
        <taxon>Mollusca</taxon>
        <taxon>Gastropoda</taxon>
        <taxon>Heterobranchia</taxon>
        <taxon>Euthyneura</taxon>
        <taxon>Panpulmonata</taxon>
        <taxon>Sacoglossa</taxon>
        <taxon>Placobranchoidea</taxon>
        <taxon>Plakobranchidae</taxon>
        <taxon>Elysia</taxon>
    </lineage>
</organism>
<dbReference type="EMBL" id="JAWDGP010001129">
    <property type="protein sequence ID" value="KAK3794268.1"/>
    <property type="molecule type" value="Genomic_DNA"/>
</dbReference>
<proteinExistence type="predicted"/>